<reference evidence="1" key="1">
    <citation type="submission" date="2019-11" db="EMBL/GenBank/DDBJ databases">
        <title>Nori genome reveals adaptations in red seaweeds to the harsh intertidal environment.</title>
        <authorList>
            <person name="Wang D."/>
            <person name="Mao Y."/>
        </authorList>
    </citation>
    <scope>NUCLEOTIDE SEQUENCE</scope>
    <source>
        <tissue evidence="1">Gametophyte</tissue>
    </source>
</reference>
<comment type="caution">
    <text evidence="1">The sequence shown here is derived from an EMBL/GenBank/DDBJ whole genome shotgun (WGS) entry which is preliminary data.</text>
</comment>
<evidence type="ECO:0000313" key="1">
    <source>
        <dbReference type="EMBL" id="KAK1865395.1"/>
    </source>
</evidence>
<evidence type="ECO:0000313" key="2">
    <source>
        <dbReference type="Proteomes" id="UP000798662"/>
    </source>
</evidence>
<accession>A0ACC3C5B0</accession>
<sequence length="167" mass="15610">MAAPLEAADNEHVLPRPTHATRPPARGQKQKSQKKRHEGVATGDSADDGAGNGAGDDDATGVGAGTGVGQGLKSIHGHTTTMGAGGAAVSGAAVGDAVAGAAVGDAAACAAEGDAVTGGAVHGDDDEVAAATGGGVGVGSMGTWGQQKKRVHTMRVGTAGAAGAAGG</sequence>
<name>A0ACC3C5B0_PYRYE</name>
<dbReference type="Proteomes" id="UP000798662">
    <property type="component" value="Chromosome 2"/>
</dbReference>
<proteinExistence type="predicted"/>
<keyword evidence="2" id="KW-1185">Reference proteome</keyword>
<protein>
    <submittedName>
        <fullName evidence="1">Uncharacterized protein</fullName>
    </submittedName>
</protein>
<gene>
    <name evidence="1" type="ORF">I4F81_007927</name>
</gene>
<dbReference type="EMBL" id="CM020619">
    <property type="protein sequence ID" value="KAK1865395.1"/>
    <property type="molecule type" value="Genomic_DNA"/>
</dbReference>
<organism evidence="1 2">
    <name type="scientific">Pyropia yezoensis</name>
    <name type="common">Susabi-nori</name>
    <name type="synonym">Porphyra yezoensis</name>
    <dbReference type="NCBI Taxonomy" id="2788"/>
    <lineage>
        <taxon>Eukaryota</taxon>
        <taxon>Rhodophyta</taxon>
        <taxon>Bangiophyceae</taxon>
        <taxon>Bangiales</taxon>
        <taxon>Bangiaceae</taxon>
        <taxon>Pyropia</taxon>
    </lineage>
</organism>